<evidence type="ECO:0000256" key="3">
    <source>
        <dbReference type="ARBA" id="ARBA00012251"/>
    </source>
</evidence>
<accession>Q6BWT3</accession>
<keyword evidence="7 11" id="KW-0863">Zinc-finger</keyword>
<dbReference type="HOGENOM" id="CLU_021364_2_2_1"/>
<evidence type="ECO:0000256" key="7">
    <source>
        <dbReference type="ARBA" id="ARBA00022771"/>
    </source>
</evidence>
<dbReference type="SUPFAM" id="SSF54495">
    <property type="entry name" value="UBC-like"/>
    <property type="match status" value="1"/>
</dbReference>
<evidence type="ECO:0000256" key="11">
    <source>
        <dbReference type="PROSITE-ProRule" id="PRU00175"/>
    </source>
</evidence>
<evidence type="ECO:0000259" key="14">
    <source>
        <dbReference type="PROSITE" id="PS51873"/>
    </source>
</evidence>
<evidence type="ECO:0000256" key="2">
    <source>
        <dbReference type="ARBA" id="ARBA00004906"/>
    </source>
</evidence>
<dbReference type="InterPro" id="IPR017907">
    <property type="entry name" value="Znf_RING_CS"/>
</dbReference>
<dbReference type="InterPro" id="IPR047548">
    <property type="entry name" value="Rcat_RBR_RNF14"/>
</dbReference>
<dbReference type="InterPro" id="IPR006575">
    <property type="entry name" value="RWD_dom"/>
</dbReference>
<keyword evidence="5" id="KW-0479">Metal-binding</keyword>
<comment type="pathway">
    <text evidence="2">Protein modification; protein ubiquitination.</text>
</comment>
<dbReference type="AlphaFoldDB" id="Q6BWT3"/>
<dbReference type="InterPro" id="IPR002867">
    <property type="entry name" value="IBR_dom"/>
</dbReference>
<dbReference type="Gene3D" id="3.10.110.10">
    <property type="entry name" value="Ubiquitin Conjugating Enzyme"/>
    <property type="match status" value="1"/>
</dbReference>
<dbReference type="SMART" id="SM00647">
    <property type="entry name" value="IBR"/>
    <property type="match status" value="2"/>
</dbReference>
<feature type="domain" description="RING-type" evidence="14">
    <location>
        <begin position="197"/>
        <end position="500"/>
    </location>
</feature>
<dbReference type="Pfam" id="PF13445">
    <property type="entry name" value="zf-RING_UBOX"/>
    <property type="match status" value="1"/>
</dbReference>
<dbReference type="Pfam" id="PF05773">
    <property type="entry name" value="RWD"/>
    <property type="match status" value="1"/>
</dbReference>
<protein>
    <recommendedName>
        <fullName evidence="3">RBR-type E3 ubiquitin transferase</fullName>
        <ecNumber evidence="3">2.3.2.31</ecNumber>
    </recommendedName>
</protein>
<dbReference type="VEuPathDB" id="FungiDB:DEHA2B08756g"/>
<keyword evidence="9" id="KW-0862">Zinc</keyword>
<proteinExistence type="inferred from homology"/>
<evidence type="ECO:0000256" key="1">
    <source>
        <dbReference type="ARBA" id="ARBA00001798"/>
    </source>
</evidence>
<comment type="similarity">
    <text evidence="10">Belongs to the RBR family. RNF14 subfamily.</text>
</comment>
<dbReference type="InterPro" id="IPR016135">
    <property type="entry name" value="UBQ-conjugating_enzyme/RWD"/>
</dbReference>
<dbReference type="Gene3D" id="2.20.25.20">
    <property type="match status" value="1"/>
</dbReference>
<dbReference type="CDD" id="cd20354">
    <property type="entry name" value="Rcat_RBR_RNF14"/>
    <property type="match status" value="1"/>
</dbReference>
<dbReference type="InterPro" id="IPR031127">
    <property type="entry name" value="E3_UB_ligase_RBR"/>
</dbReference>
<dbReference type="OrthoDB" id="1431934at2759"/>
<dbReference type="OMA" id="PRSWCQG"/>
<dbReference type="KEGG" id="dha:DEHA2B08756g"/>
<dbReference type="Gene3D" id="3.30.40.10">
    <property type="entry name" value="Zinc/RING finger domain, C3HC4 (zinc finger)"/>
    <property type="match status" value="1"/>
</dbReference>
<dbReference type="GeneID" id="2913702"/>
<dbReference type="PROSITE" id="PS00518">
    <property type="entry name" value="ZF_RING_1"/>
    <property type="match status" value="1"/>
</dbReference>
<keyword evidence="8" id="KW-0833">Ubl conjugation pathway</keyword>
<organism evidence="15 16">
    <name type="scientific">Debaryomyces hansenii (strain ATCC 36239 / CBS 767 / BCRC 21394 / JCM 1990 / NBRC 0083 / IGC 2968)</name>
    <name type="common">Yeast</name>
    <name type="synonym">Torulaspora hansenii</name>
    <dbReference type="NCBI Taxonomy" id="284592"/>
    <lineage>
        <taxon>Eukaryota</taxon>
        <taxon>Fungi</taxon>
        <taxon>Dikarya</taxon>
        <taxon>Ascomycota</taxon>
        <taxon>Saccharomycotina</taxon>
        <taxon>Pichiomycetes</taxon>
        <taxon>Debaryomycetaceae</taxon>
        <taxon>Debaryomyces</taxon>
    </lineage>
</organism>
<keyword evidence="4" id="KW-0808">Transferase</keyword>
<dbReference type="PANTHER" id="PTHR11685">
    <property type="entry name" value="RBR FAMILY RING FINGER AND IBR DOMAIN-CONTAINING"/>
    <property type="match status" value="1"/>
</dbReference>
<dbReference type="FunCoup" id="Q6BWT3">
    <property type="interactions" value="181"/>
</dbReference>
<name>Q6BWT3_DEBHA</name>
<dbReference type="SMART" id="SM00591">
    <property type="entry name" value="RWD"/>
    <property type="match status" value="1"/>
</dbReference>
<dbReference type="Pfam" id="PF01485">
    <property type="entry name" value="IBR"/>
    <property type="match status" value="2"/>
</dbReference>
<keyword evidence="6" id="KW-0677">Repeat</keyword>
<dbReference type="EC" id="2.3.2.31" evidence="3"/>
<dbReference type="GO" id="GO:0061630">
    <property type="term" value="F:ubiquitin protein ligase activity"/>
    <property type="evidence" value="ECO:0007669"/>
    <property type="project" value="UniProtKB-EC"/>
</dbReference>
<dbReference type="Proteomes" id="UP000000599">
    <property type="component" value="Chromosome B"/>
</dbReference>
<keyword evidence="16" id="KW-1185">Reference proteome</keyword>
<dbReference type="InterPro" id="IPR001841">
    <property type="entry name" value="Znf_RING"/>
</dbReference>
<dbReference type="InterPro" id="IPR013083">
    <property type="entry name" value="Znf_RING/FYVE/PHD"/>
</dbReference>
<dbReference type="InParanoid" id="Q6BWT3"/>
<evidence type="ECO:0000256" key="9">
    <source>
        <dbReference type="ARBA" id="ARBA00022833"/>
    </source>
</evidence>
<dbReference type="SUPFAM" id="SSF57850">
    <property type="entry name" value="RING/U-box"/>
    <property type="match status" value="2"/>
</dbReference>
<dbReference type="Gene3D" id="1.20.120.1750">
    <property type="match status" value="1"/>
</dbReference>
<reference evidence="15 16" key="1">
    <citation type="journal article" date="2004" name="Nature">
        <title>Genome evolution in yeasts.</title>
        <authorList>
            <consortium name="Genolevures"/>
            <person name="Dujon B."/>
            <person name="Sherman D."/>
            <person name="Fischer G."/>
            <person name="Durrens P."/>
            <person name="Casaregola S."/>
            <person name="Lafontaine I."/>
            <person name="de Montigny J."/>
            <person name="Marck C."/>
            <person name="Neuveglise C."/>
            <person name="Talla E."/>
            <person name="Goffard N."/>
            <person name="Frangeul L."/>
            <person name="Aigle M."/>
            <person name="Anthouard V."/>
            <person name="Babour A."/>
            <person name="Barbe V."/>
            <person name="Barnay S."/>
            <person name="Blanchin S."/>
            <person name="Beckerich J.M."/>
            <person name="Beyne E."/>
            <person name="Bleykasten C."/>
            <person name="Boisrame A."/>
            <person name="Boyer J."/>
            <person name="Cattolico L."/>
            <person name="Confanioleri F."/>
            <person name="de Daruvar A."/>
            <person name="Despons L."/>
            <person name="Fabre E."/>
            <person name="Fairhead C."/>
            <person name="Ferry-Dumazet H."/>
            <person name="Groppi A."/>
            <person name="Hantraye F."/>
            <person name="Hennequin C."/>
            <person name="Jauniaux N."/>
            <person name="Joyet P."/>
            <person name="Kachouri R."/>
            <person name="Kerrest A."/>
            <person name="Koszul R."/>
            <person name="Lemaire M."/>
            <person name="Lesur I."/>
            <person name="Ma L."/>
            <person name="Muller H."/>
            <person name="Nicaud J.M."/>
            <person name="Nikolski M."/>
            <person name="Oztas S."/>
            <person name="Ozier-Kalogeropoulos O."/>
            <person name="Pellenz S."/>
            <person name="Potier S."/>
            <person name="Richard G.F."/>
            <person name="Straub M.L."/>
            <person name="Suleau A."/>
            <person name="Swennene D."/>
            <person name="Tekaia F."/>
            <person name="Wesolowski-Louvel M."/>
            <person name="Westhof E."/>
            <person name="Wirth B."/>
            <person name="Zeniou-Meyer M."/>
            <person name="Zivanovic I."/>
            <person name="Bolotin-Fukuhara M."/>
            <person name="Thierry A."/>
            <person name="Bouchier C."/>
            <person name="Caudron B."/>
            <person name="Scarpelli C."/>
            <person name="Gaillardin C."/>
            <person name="Weissenbach J."/>
            <person name="Wincker P."/>
            <person name="Souciet J.L."/>
        </authorList>
    </citation>
    <scope>NUCLEOTIDE SEQUENCE [LARGE SCALE GENOMIC DNA]</scope>
    <source>
        <strain evidence="16">ATCC 36239 / CBS 767 / BCRC 21394 / JCM 1990 / NBRC 0083 / IGC 2968</strain>
    </source>
</reference>
<dbReference type="eggNOG" id="KOG1814">
    <property type="taxonomic scope" value="Eukaryota"/>
</dbReference>
<comment type="catalytic activity">
    <reaction evidence="1">
        <text>[E2 ubiquitin-conjugating enzyme]-S-ubiquitinyl-L-cysteine + [acceptor protein]-L-lysine = [E2 ubiquitin-conjugating enzyme]-L-cysteine + [acceptor protein]-N(6)-ubiquitinyl-L-lysine.</text>
        <dbReference type="EC" id="2.3.2.31"/>
    </reaction>
</comment>
<evidence type="ECO:0000256" key="4">
    <source>
        <dbReference type="ARBA" id="ARBA00022679"/>
    </source>
</evidence>
<evidence type="ECO:0000313" key="16">
    <source>
        <dbReference type="Proteomes" id="UP000000599"/>
    </source>
</evidence>
<evidence type="ECO:0000256" key="8">
    <source>
        <dbReference type="ARBA" id="ARBA00022786"/>
    </source>
</evidence>
<dbReference type="CDD" id="cd23820">
    <property type="entry name" value="RWD_RNF14"/>
    <property type="match status" value="1"/>
</dbReference>
<dbReference type="PROSITE" id="PS51873">
    <property type="entry name" value="TRIAD"/>
    <property type="match status" value="1"/>
</dbReference>
<evidence type="ECO:0000256" key="5">
    <source>
        <dbReference type="ARBA" id="ARBA00022723"/>
    </source>
</evidence>
<evidence type="ECO:0000256" key="10">
    <source>
        <dbReference type="ARBA" id="ARBA00044508"/>
    </source>
</evidence>
<dbReference type="EMBL" id="CR382134">
    <property type="protein sequence ID" value="CAG85340.2"/>
    <property type="molecule type" value="Genomic_DNA"/>
</dbReference>
<evidence type="ECO:0000313" key="15">
    <source>
        <dbReference type="EMBL" id="CAG85340.2"/>
    </source>
</evidence>
<gene>
    <name evidence="15" type="ordered locus">DEHA2B08756g</name>
</gene>
<dbReference type="PROSITE" id="PS50908">
    <property type="entry name" value="RWD"/>
    <property type="match status" value="1"/>
</dbReference>
<dbReference type="STRING" id="284592.Q6BWT3"/>
<feature type="domain" description="RING-type" evidence="12">
    <location>
        <begin position="201"/>
        <end position="247"/>
    </location>
</feature>
<dbReference type="GO" id="GO:0016567">
    <property type="term" value="P:protein ubiquitination"/>
    <property type="evidence" value="ECO:0007669"/>
    <property type="project" value="InterPro"/>
</dbReference>
<feature type="domain" description="RWD" evidence="13">
    <location>
        <begin position="24"/>
        <end position="161"/>
    </location>
</feature>
<evidence type="ECO:0000256" key="6">
    <source>
        <dbReference type="ARBA" id="ARBA00022737"/>
    </source>
</evidence>
<dbReference type="GO" id="GO:0008270">
    <property type="term" value="F:zinc ion binding"/>
    <property type="evidence" value="ECO:0007669"/>
    <property type="project" value="UniProtKB-KW"/>
</dbReference>
<dbReference type="PROSITE" id="PS50089">
    <property type="entry name" value="ZF_RING_2"/>
    <property type="match status" value="1"/>
</dbReference>
<sequence length="510" mass="59581">MDMDMERLSDDNRSEEFSDDIRIQELQSLEAIYSNTTDINYKNLTGSAIIPIRLEKDIEIILHDGNLLVSDKQVQIDSATEITDRHVRKDKIKNLPPVQLTFKVTEKYPFEEPPEFHINTTILSDSDVESLYSSLHKLWDDFKDQVLYASIDFIQEKIDNHLETLIGPVIDCGTDVEKYRNFQEFNVSEVKSQFDNETFTCDICQDDFKGANCSRFDSCGHVFCNSCLYDYFISLINTGDIDKVHCPHYECTKKFIQLKDKYLRLDGINIDTFNFNEFKANIMTPPISFELLSRILKFKDSDSSSEEMVKRYQDLFIKQQYDLISKLFPARLVSCPRTGCPEQIFRENTSDPLVICRRCKYAFCNDCHKSWHGTYYKCVKKDKSHMYSDIPLEGLDLWLESGENSKERIRLGYLYGKALIRKMANEYLMDKMFNDMLNDENQGLRKCPTCEIIIQRLDGCNKMCCSSCRTFFCNLCGCYLDHSRPYDHYKDFESPCYGRLFEGMPGLEDE</sequence>
<evidence type="ECO:0000259" key="13">
    <source>
        <dbReference type="PROSITE" id="PS50908"/>
    </source>
</evidence>
<dbReference type="InterPro" id="IPR044066">
    <property type="entry name" value="TRIAD_supradom"/>
</dbReference>
<dbReference type="InterPro" id="IPR027370">
    <property type="entry name" value="Znf-RING_euk"/>
</dbReference>
<evidence type="ECO:0000259" key="12">
    <source>
        <dbReference type="PROSITE" id="PS50089"/>
    </source>
</evidence>
<dbReference type="RefSeq" id="XP_457336.2">
    <property type="nucleotide sequence ID" value="XM_457336.1"/>
</dbReference>